<evidence type="ECO:0000313" key="2">
    <source>
        <dbReference type="Proteomes" id="UP000546162"/>
    </source>
</evidence>
<sequence length="76" mass="7887">MAVPGPRSARCRTPDGGTGCGTAAPELDGHDLAHFDAYTAVARLIVTGRETPAFTVRTAPRRPVLGSAEQLRLASA</sequence>
<protein>
    <submittedName>
        <fullName evidence="1">Uncharacterized protein</fullName>
    </submittedName>
</protein>
<evidence type="ECO:0000313" key="1">
    <source>
        <dbReference type="EMBL" id="MBB4742920.1"/>
    </source>
</evidence>
<name>A0A7W7MAK5_9ACTN</name>
<dbReference type="AlphaFoldDB" id="A0A7W7MAK5"/>
<reference evidence="1 2" key="1">
    <citation type="submission" date="2020-08" db="EMBL/GenBank/DDBJ databases">
        <title>Sequencing the genomes of 1000 actinobacteria strains.</title>
        <authorList>
            <person name="Klenk H.-P."/>
        </authorList>
    </citation>
    <scope>NUCLEOTIDE SEQUENCE [LARGE SCALE GENOMIC DNA]</scope>
    <source>
        <strain evidence="1 2">DSM 45809</strain>
    </source>
</reference>
<gene>
    <name evidence="1" type="ORF">BJY16_006379</name>
</gene>
<comment type="caution">
    <text evidence="1">The sequence shown here is derived from an EMBL/GenBank/DDBJ whole genome shotgun (WGS) entry which is preliminary data.</text>
</comment>
<dbReference type="RefSeq" id="WP_185043221.1">
    <property type="nucleotide sequence ID" value="NZ_BAABFG010000005.1"/>
</dbReference>
<dbReference type="Proteomes" id="UP000546162">
    <property type="component" value="Unassembled WGS sequence"/>
</dbReference>
<accession>A0A7W7MAK5</accession>
<keyword evidence="2" id="KW-1185">Reference proteome</keyword>
<proteinExistence type="predicted"/>
<dbReference type="EMBL" id="JACHNB010000001">
    <property type="protein sequence ID" value="MBB4742920.1"/>
    <property type="molecule type" value="Genomic_DNA"/>
</dbReference>
<organism evidence="1 2">
    <name type="scientific">Actinoplanes octamycinicus</name>
    <dbReference type="NCBI Taxonomy" id="135948"/>
    <lineage>
        <taxon>Bacteria</taxon>
        <taxon>Bacillati</taxon>
        <taxon>Actinomycetota</taxon>
        <taxon>Actinomycetes</taxon>
        <taxon>Micromonosporales</taxon>
        <taxon>Micromonosporaceae</taxon>
        <taxon>Actinoplanes</taxon>
    </lineage>
</organism>